<dbReference type="FunFam" id="2.40.290.10:FF:000006">
    <property type="entry name" value="ATP-dependent DNA helicase 2 subunit KU80"/>
    <property type="match status" value="1"/>
</dbReference>
<organism evidence="15 16">
    <name type="scientific">Klebsormidium nitens</name>
    <name type="common">Green alga</name>
    <name type="synonym">Ulothrix nitens</name>
    <dbReference type="NCBI Taxonomy" id="105231"/>
    <lineage>
        <taxon>Eukaryota</taxon>
        <taxon>Viridiplantae</taxon>
        <taxon>Streptophyta</taxon>
        <taxon>Klebsormidiophyceae</taxon>
        <taxon>Klebsormidiales</taxon>
        <taxon>Klebsormidiaceae</taxon>
        <taxon>Klebsormidium</taxon>
    </lineage>
</organism>
<proteinExistence type="inferred from homology"/>
<comment type="catalytic activity">
    <reaction evidence="12">
        <text>ATP + H2O = ADP + phosphate + H(+)</text>
        <dbReference type="Rhea" id="RHEA:13065"/>
        <dbReference type="ChEBI" id="CHEBI:15377"/>
        <dbReference type="ChEBI" id="CHEBI:15378"/>
        <dbReference type="ChEBI" id="CHEBI:30616"/>
        <dbReference type="ChEBI" id="CHEBI:43474"/>
        <dbReference type="ChEBI" id="CHEBI:456216"/>
        <dbReference type="EC" id="3.6.4.12"/>
    </reaction>
</comment>
<keyword evidence="11 12" id="KW-0539">Nucleus</keyword>
<evidence type="ECO:0000256" key="8">
    <source>
        <dbReference type="ARBA" id="ARBA00023125"/>
    </source>
</evidence>
<dbReference type="InterPro" id="IPR036494">
    <property type="entry name" value="Ku_C_sf"/>
</dbReference>
<feature type="region of interest" description="Disordered" evidence="13">
    <location>
        <begin position="538"/>
        <end position="557"/>
    </location>
</feature>
<keyword evidence="6 12" id="KW-0347">Helicase</keyword>
<dbReference type="InterPro" id="IPR014893">
    <property type="entry name" value="Ku_PK_bind"/>
</dbReference>
<evidence type="ECO:0000256" key="4">
    <source>
        <dbReference type="ARBA" id="ARBA00022763"/>
    </source>
</evidence>
<dbReference type="GO" id="GO:0016887">
    <property type="term" value="F:ATP hydrolysis activity"/>
    <property type="evidence" value="ECO:0007669"/>
    <property type="project" value="RHEA"/>
</dbReference>
<feature type="compositionally biased region" description="Acidic residues" evidence="13">
    <location>
        <begin position="703"/>
        <end position="713"/>
    </location>
</feature>
<evidence type="ECO:0000256" key="7">
    <source>
        <dbReference type="ARBA" id="ARBA00022840"/>
    </source>
</evidence>
<dbReference type="PANTHER" id="PTHR12604:SF4">
    <property type="entry name" value="X-RAY REPAIR CROSS-COMPLEMENTING PROTEIN 5"/>
    <property type="match status" value="1"/>
</dbReference>
<dbReference type="InterPro" id="IPR005160">
    <property type="entry name" value="Ku_C"/>
</dbReference>
<dbReference type="Gene3D" id="1.25.40.240">
    <property type="entry name" value="Ku, C-terminal domain"/>
    <property type="match status" value="1"/>
</dbReference>
<dbReference type="AlphaFoldDB" id="A0A1Y1I9N6"/>
<dbReference type="GO" id="GO:0006303">
    <property type="term" value="P:double-strand break repair via nonhomologous end joining"/>
    <property type="evidence" value="ECO:0000318"/>
    <property type="project" value="GO_Central"/>
</dbReference>
<dbReference type="Proteomes" id="UP000054558">
    <property type="component" value="Unassembled WGS sequence"/>
</dbReference>
<dbReference type="PANTHER" id="PTHR12604">
    <property type="entry name" value="KU AUTOANTIGEN DNA HELICASE"/>
    <property type="match status" value="1"/>
</dbReference>
<dbReference type="EMBL" id="DF237182">
    <property type="protein sequence ID" value="GAQ85406.1"/>
    <property type="molecule type" value="Genomic_DNA"/>
</dbReference>
<dbReference type="GO" id="GO:0000723">
    <property type="term" value="P:telomere maintenance"/>
    <property type="evidence" value="ECO:0000318"/>
    <property type="project" value="GO_Central"/>
</dbReference>
<dbReference type="Gene3D" id="2.40.290.10">
    <property type="match status" value="1"/>
</dbReference>
<evidence type="ECO:0000256" key="12">
    <source>
        <dbReference type="PIRNR" id="PIRNR016570"/>
    </source>
</evidence>
<feature type="domain" description="Ku" evidence="14">
    <location>
        <begin position="282"/>
        <end position="423"/>
    </location>
</feature>
<keyword evidence="7 12" id="KW-0067">ATP-binding</keyword>
<dbReference type="Pfam" id="PF03731">
    <property type="entry name" value="Ku_N"/>
    <property type="match status" value="1"/>
</dbReference>
<keyword evidence="15" id="KW-0808">Transferase</keyword>
<comment type="function">
    <text evidence="12">Single-stranded DNA-dependent ATP-dependent helicase.</text>
</comment>
<dbReference type="InterPro" id="IPR005161">
    <property type="entry name" value="Ku_N"/>
</dbReference>
<dbReference type="OMA" id="WAMQYVW"/>
<dbReference type="GO" id="GO:0003678">
    <property type="term" value="F:DNA helicase activity"/>
    <property type="evidence" value="ECO:0007669"/>
    <property type="project" value="UniProtKB-EC"/>
</dbReference>
<dbReference type="GO" id="GO:0003684">
    <property type="term" value="F:damaged DNA binding"/>
    <property type="evidence" value="ECO:0007669"/>
    <property type="project" value="InterPro"/>
</dbReference>
<keyword evidence="3 12" id="KW-0547">Nucleotide-binding</keyword>
<dbReference type="GO" id="GO:0043564">
    <property type="term" value="C:Ku70:Ku80 complex"/>
    <property type="evidence" value="ECO:0000318"/>
    <property type="project" value="GO_Central"/>
</dbReference>
<comment type="similarity">
    <text evidence="2 12">Belongs to the ku80 family.</text>
</comment>
<dbReference type="SUPFAM" id="SSF100939">
    <property type="entry name" value="SPOC domain-like"/>
    <property type="match status" value="1"/>
</dbReference>
<dbReference type="STRING" id="105231.A0A1Y1I9N6"/>
<accession>A0A1Y1I9N6</accession>
<feature type="region of interest" description="Disordered" evidence="13">
    <location>
        <begin position="691"/>
        <end position="713"/>
    </location>
</feature>
<dbReference type="Pfam" id="PF03730">
    <property type="entry name" value="Ku_C"/>
    <property type="match status" value="1"/>
</dbReference>
<evidence type="ECO:0000313" key="16">
    <source>
        <dbReference type="Proteomes" id="UP000054558"/>
    </source>
</evidence>
<keyword evidence="5 12" id="KW-0378">Hydrolase</keyword>
<evidence type="ECO:0000256" key="3">
    <source>
        <dbReference type="ARBA" id="ARBA00022741"/>
    </source>
</evidence>
<dbReference type="Pfam" id="PF08785">
    <property type="entry name" value="Ku_PK_bind"/>
    <property type="match status" value="1"/>
</dbReference>
<dbReference type="SMART" id="SM00559">
    <property type="entry name" value="Ku78"/>
    <property type="match status" value="1"/>
</dbReference>
<dbReference type="CDD" id="cd00873">
    <property type="entry name" value="KU80"/>
    <property type="match status" value="1"/>
</dbReference>
<evidence type="ECO:0000256" key="13">
    <source>
        <dbReference type="SAM" id="MobiDB-lite"/>
    </source>
</evidence>
<dbReference type="InterPro" id="IPR006164">
    <property type="entry name" value="DNA_bd_Ku70/Ku80"/>
</dbReference>
<dbReference type="GO" id="GO:0006310">
    <property type="term" value="P:DNA recombination"/>
    <property type="evidence" value="ECO:0007669"/>
    <property type="project" value="UniProtKB-KW"/>
</dbReference>
<keyword evidence="4 12" id="KW-0227">DNA damage</keyword>
<evidence type="ECO:0000256" key="2">
    <source>
        <dbReference type="ARBA" id="ARBA00007726"/>
    </source>
</evidence>
<gene>
    <name evidence="15" type="ORF">KFL_002330160</name>
</gene>
<dbReference type="Gene3D" id="1.10.1600.10">
    <property type="match status" value="1"/>
</dbReference>
<evidence type="ECO:0000256" key="5">
    <source>
        <dbReference type="ARBA" id="ARBA00022801"/>
    </source>
</evidence>
<dbReference type="SUPFAM" id="SSF53300">
    <property type="entry name" value="vWA-like"/>
    <property type="match status" value="1"/>
</dbReference>
<dbReference type="PIRSF" id="PIRSF016570">
    <property type="entry name" value="Ku80"/>
    <property type="match status" value="1"/>
</dbReference>
<evidence type="ECO:0000256" key="11">
    <source>
        <dbReference type="ARBA" id="ARBA00023242"/>
    </source>
</evidence>
<evidence type="ECO:0000259" key="14">
    <source>
        <dbReference type="SMART" id="SM00559"/>
    </source>
</evidence>
<dbReference type="SUPFAM" id="SSF101420">
    <property type="entry name" value="C-terminal domain of Ku80"/>
    <property type="match status" value="1"/>
</dbReference>
<keyword evidence="15" id="KW-0418">Kinase</keyword>
<keyword evidence="9 12" id="KW-0233">DNA recombination</keyword>
<comment type="subcellular location">
    <subcellularLocation>
        <location evidence="1 12">Nucleus</location>
    </subcellularLocation>
</comment>
<dbReference type="GO" id="GO:0042162">
    <property type="term" value="F:telomeric DNA binding"/>
    <property type="evidence" value="ECO:0000318"/>
    <property type="project" value="GO_Central"/>
</dbReference>
<name>A0A1Y1I9N6_KLENI</name>
<evidence type="ECO:0000313" key="15">
    <source>
        <dbReference type="EMBL" id="GAQ85406.1"/>
    </source>
</evidence>
<dbReference type="Gene3D" id="3.40.50.410">
    <property type="entry name" value="von Willebrand factor, type A domain"/>
    <property type="match status" value="1"/>
</dbReference>
<dbReference type="GO" id="GO:0005524">
    <property type="term" value="F:ATP binding"/>
    <property type="evidence" value="ECO:0007669"/>
    <property type="project" value="UniProtKB-UniRule"/>
</dbReference>
<protein>
    <recommendedName>
        <fullName evidence="12">ATP-dependent DNA helicase 2 subunit KU80</fullName>
        <ecNumber evidence="12">3.6.4.12</ecNumber>
    </recommendedName>
</protein>
<dbReference type="OrthoDB" id="30826at2759"/>
<dbReference type="InterPro" id="IPR016194">
    <property type="entry name" value="SPOC-like_C_dom_sf"/>
</dbReference>
<keyword evidence="8 12" id="KW-0238">DNA-binding</keyword>
<dbReference type="Pfam" id="PF02735">
    <property type="entry name" value="Ku"/>
    <property type="match status" value="1"/>
</dbReference>
<keyword evidence="10 12" id="KW-0234">DNA repair</keyword>
<keyword evidence="16" id="KW-1185">Reference proteome</keyword>
<dbReference type="InterPro" id="IPR024193">
    <property type="entry name" value="Ku80"/>
</dbReference>
<evidence type="ECO:0000256" key="6">
    <source>
        <dbReference type="ARBA" id="ARBA00022806"/>
    </source>
</evidence>
<dbReference type="GO" id="GO:0016301">
    <property type="term" value="F:kinase activity"/>
    <property type="evidence" value="ECO:0007669"/>
    <property type="project" value="UniProtKB-KW"/>
</dbReference>
<sequence length="722" mass="79838">MGSRSKDTTVILLDVSTSMHPHLQETIRCLQGYLQQKFLSASGQKDEVGLVLFGCDYTDNDLNEQMGGYEGVIVANPIQPVNLNFVKQLDTLPKGDGTADFLDAVVVGLGLLIERAGDKKLAGKKRLWLLTNLESPVKEPAEGTIEEQAATIAGTMVEKEIRLEVTRIHFKQEVQTSTSIQNEILLRRFVGETHGQIQTVSSALALSGTLATATPAKAPTTTYRGPLEVTPNLKINIWCYKKTVEAKLPSLKGYSDRAPASDPTAQHEMERITAYKSTADPDREVPPAEHTKAYRYGPQFIPVDQHVEEGLKFRADKGVKVIGFTHSKHVPRHLFMKDSNVFIAEPTNETAAVSFSALVRAMHQTHRVAILRCVYRANQGSVALSVGTPCPAEEDHLPDSLIVNQLPFAEDVREYPFLALADQPESKQPSLEQMDLAEQLVQKLDLAPAAGEELLAPEATPNPTLERFYNFLHKRAVEPEAALPPITPTARAVIEPPPRLLEAATPLIEDFQTKFSLTVAAIEDKPSKRFWRDRHAGQDEAPGQLDNGASTSGTAADPISLDDLAARKVDEVGTVNPVQDFNSMIARTDDPNLIPKAIKGMKDVIDNLVTQAYQGNTYDQALECLRALRRGCILQSEPLEFNSYLREIAARSKGKRQHDFWERLVKNQLTLINRDEEPDSDVLPEEAQKFLTEAEAKPPSAVEEPEKDEEVDEMAELLDMAE</sequence>
<evidence type="ECO:0000256" key="9">
    <source>
        <dbReference type="ARBA" id="ARBA00023172"/>
    </source>
</evidence>
<dbReference type="EC" id="3.6.4.12" evidence="12"/>
<evidence type="ECO:0000256" key="1">
    <source>
        <dbReference type="ARBA" id="ARBA00004123"/>
    </source>
</evidence>
<dbReference type="InterPro" id="IPR036465">
    <property type="entry name" value="vWFA_dom_sf"/>
</dbReference>
<evidence type="ECO:0000256" key="10">
    <source>
        <dbReference type="ARBA" id="ARBA00023204"/>
    </source>
</evidence>
<reference evidence="15 16" key="1">
    <citation type="journal article" date="2014" name="Nat. Commun.">
        <title>Klebsormidium flaccidum genome reveals primary factors for plant terrestrial adaptation.</title>
        <authorList>
            <person name="Hori K."/>
            <person name="Maruyama F."/>
            <person name="Fujisawa T."/>
            <person name="Togashi T."/>
            <person name="Yamamoto N."/>
            <person name="Seo M."/>
            <person name="Sato S."/>
            <person name="Yamada T."/>
            <person name="Mori H."/>
            <person name="Tajima N."/>
            <person name="Moriyama T."/>
            <person name="Ikeuchi M."/>
            <person name="Watanabe M."/>
            <person name="Wada H."/>
            <person name="Kobayashi K."/>
            <person name="Saito M."/>
            <person name="Masuda T."/>
            <person name="Sasaki-Sekimoto Y."/>
            <person name="Mashiguchi K."/>
            <person name="Awai K."/>
            <person name="Shimojima M."/>
            <person name="Masuda S."/>
            <person name="Iwai M."/>
            <person name="Nobusawa T."/>
            <person name="Narise T."/>
            <person name="Kondo S."/>
            <person name="Saito H."/>
            <person name="Sato R."/>
            <person name="Murakawa M."/>
            <person name="Ihara Y."/>
            <person name="Oshima-Yamada Y."/>
            <person name="Ohtaka K."/>
            <person name="Satoh M."/>
            <person name="Sonobe K."/>
            <person name="Ishii M."/>
            <person name="Ohtani R."/>
            <person name="Kanamori-Sato M."/>
            <person name="Honoki R."/>
            <person name="Miyazaki D."/>
            <person name="Mochizuki H."/>
            <person name="Umetsu J."/>
            <person name="Higashi K."/>
            <person name="Shibata D."/>
            <person name="Kamiya Y."/>
            <person name="Sato N."/>
            <person name="Nakamura Y."/>
            <person name="Tabata S."/>
            <person name="Ida S."/>
            <person name="Kurokawa K."/>
            <person name="Ohta H."/>
        </authorList>
    </citation>
    <scope>NUCLEOTIDE SEQUENCE [LARGE SCALE GENOMIC DNA]</scope>
    <source>
        <strain evidence="15 16">NIES-2285</strain>
    </source>
</reference>